<accession>A0ABV6JQH7</accession>
<dbReference type="RefSeq" id="WP_377043693.1">
    <property type="nucleotide sequence ID" value="NZ_JBHLUN010000005.1"/>
</dbReference>
<sequence length="84" mass="9417">MSEAIQELDRLLRIGEVENHVGMTRSTIYRRIAEGSFPRPREIGGGQVRWRQSEVKEWQDRLPTTVSGIGPRDSAGAVQQVGGR</sequence>
<feature type="region of interest" description="Disordered" evidence="1">
    <location>
        <begin position="64"/>
        <end position="84"/>
    </location>
</feature>
<dbReference type="InterPro" id="IPR009061">
    <property type="entry name" value="DNA-bd_dom_put_sf"/>
</dbReference>
<dbReference type="PANTHER" id="PTHR36154">
    <property type="entry name" value="DNA-BINDING TRANSCRIPTIONAL ACTIVATOR ALPA"/>
    <property type="match status" value="1"/>
</dbReference>
<reference evidence="2 3" key="1">
    <citation type="submission" date="2024-09" db="EMBL/GenBank/DDBJ databases">
        <authorList>
            <person name="Sun Q."/>
            <person name="Mori K."/>
        </authorList>
    </citation>
    <scope>NUCLEOTIDE SEQUENCE [LARGE SCALE GENOMIC DNA]</scope>
    <source>
        <strain evidence="2 3">TBRC 5777</strain>
    </source>
</reference>
<dbReference type="InterPro" id="IPR010260">
    <property type="entry name" value="AlpA"/>
</dbReference>
<organism evidence="2 3">
    <name type="scientific">Roseomonas elaeocarpi</name>
    <dbReference type="NCBI Taxonomy" id="907779"/>
    <lineage>
        <taxon>Bacteria</taxon>
        <taxon>Pseudomonadati</taxon>
        <taxon>Pseudomonadota</taxon>
        <taxon>Alphaproteobacteria</taxon>
        <taxon>Acetobacterales</taxon>
        <taxon>Roseomonadaceae</taxon>
        <taxon>Roseomonas</taxon>
    </lineage>
</organism>
<gene>
    <name evidence="2" type="ORF">ACFFGY_06830</name>
</gene>
<keyword evidence="3" id="KW-1185">Reference proteome</keyword>
<protein>
    <submittedName>
        <fullName evidence="2">Helix-turn-helix transcriptional regulator</fullName>
    </submittedName>
</protein>
<dbReference type="SUPFAM" id="SSF46955">
    <property type="entry name" value="Putative DNA-binding domain"/>
    <property type="match status" value="1"/>
</dbReference>
<dbReference type="InterPro" id="IPR052931">
    <property type="entry name" value="Prophage_regulatory_activator"/>
</dbReference>
<dbReference type="Pfam" id="PF05930">
    <property type="entry name" value="Phage_AlpA"/>
    <property type="match status" value="1"/>
</dbReference>
<evidence type="ECO:0000313" key="3">
    <source>
        <dbReference type="Proteomes" id="UP001589865"/>
    </source>
</evidence>
<evidence type="ECO:0000313" key="2">
    <source>
        <dbReference type="EMBL" id="MFC0407959.1"/>
    </source>
</evidence>
<comment type="caution">
    <text evidence="2">The sequence shown here is derived from an EMBL/GenBank/DDBJ whole genome shotgun (WGS) entry which is preliminary data.</text>
</comment>
<evidence type="ECO:0000256" key="1">
    <source>
        <dbReference type="SAM" id="MobiDB-lite"/>
    </source>
</evidence>
<dbReference type="Proteomes" id="UP001589865">
    <property type="component" value="Unassembled WGS sequence"/>
</dbReference>
<proteinExistence type="predicted"/>
<name>A0ABV6JQH7_9PROT</name>
<dbReference type="EMBL" id="JBHLUN010000005">
    <property type="protein sequence ID" value="MFC0407959.1"/>
    <property type="molecule type" value="Genomic_DNA"/>
</dbReference>
<dbReference type="PANTHER" id="PTHR36154:SF1">
    <property type="entry name" value="DNA-BINDING TRANSCRIPTIONAL ACTIVATOR ALPA"/>
    <property type="match status" value="1"/>
</dbReference>
<dbReference type="Gene3D" id="1.10.238.160">
    <property type="match status" value="1"/>
</dbReference>